<evidence type="ECO:0000259" key="1">
    <source>
        <dbReference type="Pfam" id="PF00561"/>
    </source>
</evidence>
<dbReference type="Proteomes" id="UP001345827">
    <property type="component" value="Unassembled WGS sequence"/>
</dbReference>
<proteinExistence type="predicted"/>
<evidence type="ECO:0000259" key="2">
    <source>
        <dbReference type="Pfam" id="PF08386"/>
    </source>
</evidence>
<dbReference type="InterPro" id="IPR029058">
    <property type="entry name" value="AB_hydrolase_fold"/>
</dbReference>
<evidence type="ECO:0000313" key="3">
    <source>
        <dbReference type="EMBL" id="KAK5534119.1"/>
    </source>
</evidence>
<feature type="domain" description="Peptidase S33 tripeptidyl aminopeptidase-like C-terminal" evidence="2">
    <location>
        <begin position="211"/>
        <end position="291"/>
    </location>
</feature>
<protein>
    <recommendedName>
        <fullName evidence="5">AB hydrolase-1 domain-containing protein</fullName>
    </recommendedName>
</protein>
<reference evidence="3 4" key="1">
    <citation type="submission" date="2023-06" db="EMBL/GenBank/DDBJ databases">
        <title>Black Yeasts Isolated from many extreme environments.</title>
        <authorList>
            <person name="Coleine C."/>
            <person name="Stajich J.E."/>
            <person name="Selbmann L."/>
        </authorList>
    </citation>
    <scope>NUCLEOTIDE SEQUENCE [LARGE SCALE GENOMIC DNA]</scope>
    <source>
        <strain evidence="3 4">CCFEE 5887</strain>
    </source>
</reference>
<accession>A0AAV9Q4Q2</accession>
<comment type="caution">
    <text evidence="3">The sequence shown here is derived from an EMBL/GenBank/DDBJ whole genome shotgun (WGS) entry which is preliminary data.</text>
</comment>
<dbReference type="InterPro" id="IPR050266">
    <property type="entry name" value="AB_hydrolase_sf"/>
</dbReference>
<dbReference type="Gene3D" id="3.40.50.1820">
    <property type="entry name" value="alpha/beta hydrolase"/>
    <property type="match status" value="1"/>
</dbReference>
<dbReference type="PANTHER" id="PTHR43798">
    <property type="entry name" value="MONOACYLGLYCEROL LIPASE"/>
    <property type="match status" value="1"/>
</dbReference>
<dbReference type="AlphaFoldDB" id="A0AAV9Q4Q2"/>
<evidence type="ECO:0008006" key="5">
    <source>
        <dbReference type="Google" id="ProtNLM"/>
    </source>
</evidence>
<dbReference type="Pfam" id="PF08386">
    <property type="entry name" value="Abhydrolase_4"/>
    <property type="match status" value="1"/>
</dbReference>
<dbReference type="InterPro" id="IPR013595">
    <property type="entry name" value="Pept_S33_TAP-like_C"/>
</dbReference>
<dbReference type="Pfam" id="PF00561">
    <property type="entry name" value="Abhydrolase_1"/>
    <property type="match status" value="1"/>
</dbReference>
<dbReference type="EMBL" id="JAXLQG010000012">
    <property type="protein sequence ID" value="KAK5534119.1"/>
    <property type="molecule type" value="Genomic_DNA"/>
</dbReference>
<dbReference type="InterPro" id="IPR000073">
    <property type="entry name" value="AB_hydrolase_1"/>
</dbReference>
<gene>
    <name evidence="3" type="ORF">LTR25_007099</name>
</gene>
<evidence type="ECO:0000313" key="4">
    <source>
        <dbReference type="Proteomes" id="UP001345827"/>
    </source>
</evidence>
<sequence>MAEENKSLAWITFPPCPGLPPASTAEVQGIIRLPHNVELWHGIYGVPLKVSLKAGKPPLAFIHGGVSHSGYYGHQIKYFAPNHTIIVYDLRGHGRSPFGDDKQLTYDKLSDDLLALLDHYSIPKVALIAWSEGCVVSWSFLSRFPKRVERAWLYSAVDDYRKTDGERVSQIPMVKEYFGRMETEWQELNPGKNYGEFIGCYVNLWMREPLWNAETFRNVPIRGEHTDAPIVWVVTADYDDWIPPETHRRFQSYIKNSSFLEMPGTGHMAFVQTPEIYNRLVDAFLHDPKPDMSKPQLKASL</sequence>
<feature type="domain" description="AB hydrolase-1" evidence="1">
    <location>
        <begin position="57"/>
        <end position="172"/>
    </location>
</feature>
<dbReference type="SUPFAM" id="SSF53474">
    <property type="entry name" value="alpha/beta-Hydrolases"/>
    <property type="match status" value="1"/>
</dbReference>
<organism evidence="3 4">
    <name type="scientific">Vermiconidia calcicola</name>
    <dbReference type="NCBI Taxonomy" id="1690605"/>
    <lineage>
        <taxon>Eukaryota</taxon>
        <taxon>Fungi</taxon>
        <taxon>Dikarya</taxon>
        <taxon>Ascomycota</taxon>
        <taxon>Pezizomycotina</taxon>
        <taxon>Dothideomycetes</taxon>
        <taxon>Dothideomycetidae</taxon>
        <taxon>Mycosphaerellales</taxon>
        <taxon>Extremaceae</taxon>
        <taxon>Vermiconidia</taxon>
    </lineage>
</organism>
<name>A0AAV9Q4Q2_9PEZI</name>
<keyword evidence="4" id="KW-1185">Reference proteome</keyword>